<keyword evidence="5" id="KW-0969">Cilium</keyword>
<dbReference type="InterPro" id="IPR057467">
    <property type="entry name" value="Ig_CFAP65_8th"/>
</dbReference>
<dbReference type="Pfam" id="PF24507">
    <property type="entry name" value="Ig_CFAP65_4th"/>
    <property type="match status" value="1"/>
</dbReference>
<evidence type="ECO:0000256" key="7">
    <source>
        <dbReference type="SAM" id="Coils"/>
    </source>
</evidence>
<dbReference type="RefSeq" id="XP_017547168.2">
    <property type="nucleotide sequence ID" value="XM_017691679.2"/>
</dbReference>
<feature type="compositionally biased region" description="Basic and acidic residues" evidence="8">
    <location>
        <begin position="1758"/>
        <end position="1767"/>
    </location>
</feature>
<dbReference type="Pfam" id="PF25248">
    <property type="entry name" value="Ig_CFAP65_8th"/>
    <property type="match status" value="1"/>
</dbReference>
<keyword evidence="16" id="KW-1185">Reference proteome</keyword>
<protein>
    <recommendedName>
        <fullName evidence="17">Abnormal spindle-like microcephaly-associated protein ASH domain-containing protein</fullName>
    </recommendedName>
</protein>
<dbReference type="GO" id="GO:0007288">
    <property type="term" value="P:sperm axoneme assembly"/>
    <property type="evidence" value="ECO:0007669"/>
    <property type="project" value="TreeGrafter"/>
</dbReference>
<dbReference type="InterPro" id="IPR052614">
    <property type="entry name" value="CFAP65"/>
</dbReference>
<evidence type="ECO:0000259" key="9">
    <source>
        <dbReference type="Pfam" id="PF22544"/>
    </source>
</evidence>
<organism evidence="15 16">
    <name type="scientific">Pygocentrus nattereri</name>
    <name type="common">Red-bellied piranha</name>
    <dbReference type="NCBI Taxonomy" id="42514"/>
    <lineage>
        <taxon>Eukaryota</taxon>
        <taxon>Metazoa</taxon>
        <taxon>Chordata</taxon>
        <taxon>Craniata</taxon>
        <taxon>Vertebrata</taxon>
        <taxon>Euteleostomi</taxon>
        <taxon>Actinopterygii</taxon>
        <taxon>Neopterygii</taxon>
        <taxon>Teleostei</taxon>
        <taxon>Ostariophysi</taxon>
        <taxon>Characiformes</taxon>
        <taxon>Characoidei</taxon>
        <taxon>Pygocentrus</taxon>
    </lineage>
</organism>
<dbReference type="Gene3D" id="2.60.40.10">
    <property type="entry name" value="Immunoglobulins"/>
    <property type="match status" value="9"/>
</dbReference>
<proteinExistence type="predicted"/>
<name>A0AAR2JIM0_PYGNA</name>
<evidence type="ECO:0000256" key="5">
    <source>
        <dbReference type="ARBA" id="ARBA00023069"/>
    </source>
</evidence>
<dbReference type="GeneID" id="108423977"/>
<dbReference type="PANTHER" id="PTHR46127">
    <property type="entry name" value="CILIA- AND FLAGELLA-ASSOCIATED PROTEIN 65"/>
    <property type="match status" value="1"/>
</dbReference>
<evidence type="ECO:0008006" key="17">
    <source>
        <dbReference type="Google" id="ProtNLM"/>
    </source>
</evidence>
<feature type="domain" description="CFAP65 eight Ig-like" evidence="13">
    <location>
        <begin position="889"/>
        <end position="1007"/>
    </location>
</feature>
<dbReference type="PANTHER" id="PTHR46127:SF1">
    <property type="entry name" value="CILIA- AND FLAGELLA-ASSOCIATED PROTEIN 65"/>
    <property type="match status" value="1"/>
</dbReference>
<dbReference type="CTD" id="255101"/>
<reference evidence="15" key="2">
    <citation type="submission" date="2025-08" db="UniProtKB">
        <authorList>
            <consortium name="Ensembl"/>
        </authorList>
    </citation>
    <scope>IDENTIFICATION</scope>
</reference>
<evidence type="ECO:0000256" key="4">
    <source>
        <dbReference type="ARBA" id="ARBA00022846"/>
    </source>
</evidence>
<feature type="domain" description="HYDIN/VesB/CFA65-like Ig-like" evidence="9">
    <location>
        <begin position="147"/>
        <end position="231"/>
    </location>
</feature>
<dbReference type="InterPro" id="IPR058536">
    <property type="entry name" value="Ig_CFAP65_4th"/>
</dbReference>
<evidence type="ECO:0000256" key="2">
    <source>
        <dbReference type="ARBA" id="ARBA00004496"/>
    </source>
</evidence>
<dbReference type="Pfam" id="PF24816">
    <property type="entry name" value="Ig_CFAP65__9th"/>
    <property type="match status" value="1"/>
</dbReference>
<comment type="subcellular location">
    <subcellularLocation>
        <location evidence="1">Cell projection</location>
        <location evidence="1">Cilium</location>
        <location evidence="1">Flagellum</location>
    </subcellularLocation>
    <subcellularLocation>
        <location evidence="2">Cytoplasm</location>
    </subcellularLocation>
</comment>
<evidence type="ECO:0000256" key="1">
    <source>
        <dbReference type="ARBA" id="ARBA00004230"/>
    </source>
</evidence>
<keyword evidence="6" id="KW-0966">Cell projection</keyword>
<evidence type="ECO:0000259" key="10">
    <source>
        <dbReference type="Pfam" id="PF24291"/>
    </source>
</evidence>
<feature type="domain" description="CFAP65 tenth Ig-like" evidence="10">
    <location>
        <begin position="1193"/>
        <end position="1313"/>
    </location>
</feature>
<evidence type="ECO:0000256" key="8">
    <source>
        <dbReference type="SAM" id="MobiDB-lite"/>
    </source>
</evidence>
<dbReference type="InterPro" id="IPR056344">
    <property type="entry name" value="Ig_CFAP65-like_9th"/>
</dbReference>
<feature type="region of interest" description="Disordered" evidence="8">
    <location>
        <begin position="1502"/>
        <end position="1528"/>
    </location>
</feature>
<feature type="domain" description="CFAP65 seventh Ig-like" evidence="14">
    <location>
        <begin position="782"/>
        <end position="864"/>
    </location>
</feature>
<dbReference type="Proteomes" id="UP001501920">
    <property type="component" value="Chromosome 6"/>
</dbReference>
<feature type="domain" description="CFAP65 fourth Ig-like" evidence="11">
    <location>
        <begin position="367"/>
        <end position="460"/>
    </location>
</feature>
<feature type="region of interest" description="Disordered" evidence="8">
    <location>
        <begin position="1564"/>
        <end position="1587"/>
    </location>
</feature>
<dbReference type="Pfam" id="PF22544">
    <property type="entry name" value="HYDIN_VesB_CFA65-like_Ig"/>
    <property type="match status" value="1"/>
</dbReference>
<evidence type="ECO:0000256" key="6">
    <source>
        <dbReference type="ARBA" id="ARBA00023273"/>
    </source>
</evidence>
<evidence type="ECO:0000259" key="11">
    <source>
        <dbReference type="Pfam" id="PF24507"/>
    </source>
</evidence>
<dbReference type="GO" id="GO:0036126">
    <property type="term" value="C:sperm flagellum"/>
    <property type="evidence" value="ECO:0007669"/>
    <property type="project" value="TreeGrafter"/>
</dbReference>
<dbReference type="InterPro" id="IPR056305">
    <property type="entry name" value="Ig_CFAP65_10th"/>
</dbReference>
<feature type="region of interest" description="Disordered" evidence="8">
    <location>
        <begin position="1740"/>
        <end position="1781"/>
    </location>
</feature>
<reference evidence="15" key="3">
    <citation type="submission" date="2025-09" db="UniProtKB">
        <authorList>
            <consortium name="Ensembl"/>
        </authorList>
    </citation>
    <scope>IDENTIFICATION</scope>
</reference>
<reference evidence="15 16" key="1">
    <citation type="submission" date="2020-10" db="EMBL/GenBank/DDBJ databases">
        <title>Pygocentrus nattereri (red-bellied piranha) genome, fPygNat1, primary haplotype.</title>
        <authorList>
            <person name="Myers G."/>
            <person name="Meyer A."/>
            <person name="Karagic N."/>
            <person name="Pippel M."/>
            <person name="Winkler S."/>
            <person name="Tracey A."/>
            <person name="Wood J."/>
            <person name="Formenti G."/>
            <person name="Howe K."/>
            <person name="Fedrigo O."/>
            <person name="Jarvis E.D."/>
        </authorList>
    </citation>
    <scope>NUCLEOTIDE SEQUENCE [LARGE SCALE GENOMIC DNA]</scope>
</reference>
<dbReference type="GO" id="GO:0005737">
    <property type="term" value="C:cytoplasm"/>
    <property type="evidence" value="ECO:0007669"/>
    <property type="project" value="UniProtKB-SubCell"/>
</dbReference>
<evidence type="ECO:0000259" key="12">
    <source>
        <dbReference type="Pfam" id="PF24816"/>
    </source>
</evidence>
<keyword evidence="7" id="KW-0175">Coiled coil</keyword>
<evidence type="ECO:0000259" key="13">
    <source>
        <dbReference type="Pfam" id="PF25248"/>
    </source>
</evidence>
<keyword evidence="3" id="KW-0963">Cytoplasm</keyword>
<feature type="compositionally biased region" description="Polar residues" evidence="8">
    <location>
        <begin position="1505"/>
        <end position="1518"/>
    </location>
</feature>
<evidence type="ECO:0000259" key="14">
    <source>
        <dbReference type="Pfam" id="PF25249"/>
    </source>
</evidence>
<evidence type="ECO:0000313" key="15">
    <source>
        <dbReference type="Ensembl" id="ENSPNAP00000051810.1"/>
    </source>
</evidence>
<evidence type="ECO:0000313" key="16">
    <source>
        <dbReference type="Proteomes" id="UP001501920"/>
    </source>
</evidence>
<evidence type="ECO:0000256" key="3">
    <source>
        <dbReference type="ARBA" id="ARBA00022490"/>
    </source>
</evidence>
<dbReference type="Ensembl" id="ENSPNAT00000072152.1">
    <property type="protein sequence ID" value="ENSPNAP00000051810.1"/>
    <property type="gene ID" value="ENSPNAG00000037084.1"/>
</dbReference>
<feature type="compositionally biased region" description="Polar residues" evidence="8">
    <location>
        <begin position="1564"/>
        <end position="1577"/>
    </location>
</feature>
<feature type="domain" description="CFAP65-like ninth Ig-like" evidence="12">
    <location>
        <begin position="1010"/>
        <end position="1191"/>
    </location>
</feature>
<keyword evidence="4" id="KW-0282">Flagellum</keyword>
<dbReference type="Pfam" id="PF24291">
    <property type="entry name" value="Ig_CFAP65"/>
    <property type="match status" value="1"/>
</dbReference>
<accession>A0AAR2JIM0</accession>
<dbReference type="InterPro" id="IPR013783">
    <property type="entry name" value="Ig-like_fold"/>
</dbReference>
<dbReference type="InterPro" id="IPR053879">
    <property type="entry name" value="HYDIN_VesB_CFA65-like_Ig"/>
</dbReference>
<feature type="region of interest" description="Disordered" evidence="8">
    <location>
        <begin position="1656"/>
        <end position="1680"/>
    </location>
</feature>
<dbReference type="InterPro" id="IPR057470">
    <property type="entry name" value="Ig_CFAP65_7th"/>
</dbReference>
<dbReference type="GeneTree" id="ENSGT00430000031142"/>
<dbReference type="Pfam" id="PF25249">
    <property type="entry name" value="Ig_CFAP65_7th"/>
    <property type="match status" value="1"/>
</dbReference>
<sequence length="1798" mass="201349">MLADFPVNSLSDRIQWEPYKTHGKVSGMHRSEDPPKKRAPKHSCFLGVETCAELVWEGWELGGEYTKSLILKNVHGKLQKLTFRPPVSKFFNTLFPQTIILSPGTSFSLPISFRPLQKCEYVDNIEFRCKEGSFQVSLRAVMLCHALELPDSVQLPPCAVQHSSSANFLFRNTSKLRTGFQWMVEPPFEISPVSGLLEPGEGRKVTVTFKPQEALVYQTEATCTFGDNGESSCTMLLRGLSKYPHLQIISPGQEEGCGLLEFGSIAIGSSLEKHFEIYNPSLVSTSFSLTRLRKAALMESVFQCDVHEGHVASHSVLKVPVCFTPLTVDSTSMEYFSLTCPGAVSRDLLKVTGSCIGPVVSLSSSVVDFGCVEEGVEAMRIIHIINSSSVLAHYQFDMDPGSHSVFTLDQPSGTLPANSSFSLHLRFRPHHPITYYKRPACLILHREPLFLDLIGTCHSELLKPAILHPRHLYVYRLNLLRGLTCYPPDILSAMLAEHKLQLDENGALLFQEDSSEDTSLSKLPLSKRSAMEEYFHNNSTNEAEVDAHESGDPNCFPMHHVTVRPSELCFNAGPASRSVSITNHTKGKLTLLWTPPADSPFSITPLTCDLSPLKSTAFRVTYTPKQHNVFNAAQLECFALYKVLRDHRQTEDRTLCPPWCLTVRVSAHSFQPGNEHFIPCFSLQHPQVMFPALSQVCYRTVLLQNTGNLPIIFRLDPEESPAVCVLPPSGLVPPGSHQIFTLRSTPAEDHPASLPLTLQLNASPKHTQKLNVVSVVEQLHMVLEGDGTLFFRPTAMGSCSKRSLRVRNLSRVPVNFFWRVCGSDKKALSVQPDSGILQPNEFQVQTWSFTPLEEKIHSMKATLNFWPVQTPDCKKSRLSIKIVGLAAKGSIQADCSVLDLGEVLVGGCKSFEIPLMNSGCSAISFSLTVLQSITAPHFSEEVLQDPSALEIDTMKATIPARCRLLIRTTVRPARRARYCWTIRYHILNASGLVVGEPCSLCQVQAEGVYPTLEVTDVRSSGSMEGLSKLQLWRLFSLDSLNTYLRSDPSPPELTYRVPTRHSLSRCPPIFTSTMLDFNFSAAPLGADPSNVLLMFENTGSIHVEWSFLLPEDQQIELEYWAESGEFTPTELHQMKVQDNRLFSISPRTGKLQPGQQRAVQLSYRHDFAGIYRLPVLLKLSHGREILLNFVGVTVEKDRRYIHIPSNRHVFAPVAVGGFYPPKQVYELYNGGALPLRYHVDISPLEQLQKDNFNHPVLQCLNPDGEVQPGHTVTLDWVFSPLEAKTYSVDIPIYVLEGDSMLVTFEGYGFDQRDSVPFQFHDGYPAVPGTQKVALPGQVAFLSEERVSFGDIPVCSRSTHILFLTNVSHSDKILYSWKLKEQDDKQAVDIHPVSGSLAAGESAFCILTIYTSGSPTFYQQDLICEITLEEALAQYQRELQQWEVEKEREKHEFTISEKDLMQTVSQSKPTQVCIAEQKLPSEKQKYKTLPPIRSSSTEVVLERSNARQNRMVSKVQQQVGRRRPEPPRPVLLHLGVTARSHSLLEYQSHFPSHFNKHHIYRSLQPKLSQSRSNESKLPSTHMLPLTNGPERDILTYTLTSLLRSLLDDPQFHQALQNGSAEPVPYFTQLRPASPLPFPTQSAPVAQAPCPVDNPCLNPQHTGRPVTVKNTQPQPEGEWRPDPHQELHQELRMKVQESIRRSPEFSDLMEEILLNTLQNLMMEAFLGELVLTARPRIIALPPCSASRNSFGSRRQSRGLVESERARDQQHPLVTSPGPYRPTSVLLSNLESLEHSSSPHS</sequence>
<feature type="coiled-coil region" evidence="7">
    <location>
        <begin position="1424"/>
        <end position="1451"/>
    </location>
</feature>